<dbReference type="Proteomes" id="UP001215598">
    <property type="component" value="Unassembled WGS sequence"/>
</dbReference>
<sequence length="515" mass="58221">MDRIASTNVIVWFRFRLHYRDSYNSSSRSFQLAPPMQQSTSHSAYATLPAPRVSSTIAAPGFVQRKLAANARTVVLAALQRGIKHGRLELIEPSGAAHYFGDWPTAAATSDKSSSSLKSGQDDPPTLRILDDKFWLRVYRSYDVGFSEAYMASEINSPNLKAVLDLFINNLQEIDRQTGTTLYRALNLVSKIKYLFSHGHTKAIANVAIYDASNELYQAFLSEEMQYSCPVWSPDGSDGGVRGDLEGHRAPGDLEAAQARKIAYVLRKSRIQPDGRLLEIGSGWGGLSIAAARMGCTVDTITLSVEQKAMAEARITAAGFAGQIRVHLMDYRDMPADWEHTFDACISIEMLEAVGPKHMPTYLSQIDWALKVQNSAAVLTATTYSESNFIKYQSENFIRKYHWRRAVIPSAFSLAKEVQNTLKGRFCIDTIEDFATHYPRCLREWGRRLDENWTPELIASLQRRYPELNDPHALEMFRRKWHYMYVYMEVAFSRAWLGCITWTFARPSFAAQRCA</sequence>
<dbReference type="PANTHER" id="PTHR43667:SF2">
    <property type="entry name" value="FATTY ACID C-METHYL TRANSFERASE"/>
    <property type="match status" value="1"/>
</dbReference>
<accession>A0AAD7GUW9</accession>
<dbReference type="PANTHER" id="PTHR43667">
    <property type="entry name" value="CYCLOPROPANE-FATTY-ACYL-PHOSPHOLIPID SYNTHASE"/>
    <property type="match status" value="1"/>
</dbReference>
<dbReference type="SUPFAM" id="SSF53335">
    <property type="entry name" value="S-adenosyl-L-methionine-dependent methyltransferases"/>
    <property type="match status" value="1"/>
</dbReference>
<protein>
    <submittedName>
        <fullName evidence="1">S-adenosyl-L-methionine-dependent methyltransferase</fullName>
    </submittedName>
</protein>
<dbReference type="InterPro" id="IPR050723">
    <property type="entry name" value="CFA/CMAS"/>
</dbReference>
<reference evidence="1" key="1">
    <citation type="submission" date="2023-03" db="EMBL/GenBank/DDBJ databases">
        <title>Massive genome expansion in bonnet fungi (Mycena s.s.) driven by repeated elements and novel gene families across ecological guilds.</title>
        <authorList>
            <consortium name="Lawrence Berkeley National Laboratory"/>
            <person name="Harder C.B."/>
            <person name="Miyauchi S."/>
            <person name="Viragh M."/>
            <person name="Kuo A."/>
            <person name="Thoen E."/>
            <person name="Andreopoulos B."/>
            <person name="Lu D."/>
            <person name="Skrede I."/>
            <person name="Drula E."/>
            <person name="Henrissat B."/>
            <person name="Morin E."/>
            <person name="Kohler A."/>
            <person name="Barry K."/>
            <person name="LaButti K."/>
            <person name="Morin E."/>
            <person name="Salamov A."/>
            <person name="Lipzen A."/>
            <person name="Mereny Z."/>
            <person name="Hegedus B."/>
            <person name="Baldrian P."/>
            <person name="Stursova M."/>
            <person name="Weitz H."/>
            <person name="Taylor A."/>
            <person name="Grigoriev I.V."/>
            <person name="Nagy L.G."/>
            <person name="Martin F."/>
            <person name="Kauserud H."/>
        </authorList>
    </citation>
    <scope>NUCLEOTIDE SEQUENCE</scope>
    <source>
        <strain evidence="1">CBHHK182m</strain>
    </source>
</reference>
<dbReference type="GO" id="GO:0032259">
    <property type="term" value="P:methylation"/>
    <property type="evidence" value="ECO:0007669"/>
    <property type="project" value="UniProtKB-KW"/>
</dbReference>
<name>A0AAD7GUW9_9AGAR</name>
<proteinExistence type="predicted"/>
<dbReference type="GO" id="GO:0008168">
    <property type="term" value="F:methyltransferase activity"/>
    <property type="evidence" value="ECO:0007669"/>
    <property type="project" value="UniProtKB-KW"/>
</dbReference>
<dbReference type="EMBL" id="JARKIB010000468">
    <property type="protein sequence ID" value="KAJ7705710.1"/>
    <property type="molecule type" value="Genomic_DNA"/>
</dbReference>
<evidence type="ECO:0000313" key="2">
    <source>
        <dbReference type="Proteomes" id="UP001215598"/>
    </source>
</evidence>
<gene>
    <name evidence="1" type="ORF">B0H16DRAFT_1635842</name>
</gene>
<keyword evidence="1" id="KW-0489">Methyltransferase</keyword>
<keyword evidence="1" id="KW-0808">Transferase</keyword>
<dbReference type="Gene3D" id="3.40.50.150">
    <property type="entry name" value="Vaccinia Virus protein VP39"/>
    <property type="match status" value="1"/>
</dbReference>
<dbReference type="Pfam" id="PF02353">
    <property type="entry name" value="CMAS"/>
    <property type="match status" value="1"/>
</dbReference>
<dbReference type="CDD" id="cd02440">
    <property type="entry name" value="AdoMet_MTases"/>
    <property type="match status" value="1"/>
</dbReference>
<dbReference type="AlphaFoldDB" id="A0AAD7GUW9"/>
<comment type="caution">
    <text evidence="1">The sequence shown here is derived from an EMBL/GenBank/DDBJ whole genome shotgun (WGS) entry which is preliminary data.</text>
</comment>
<keyword evidence="2" id="KW-1185">Reference proteome</keyword>
<evidence type="ECO:0000313" key="1">
    <source>
        <dbReference type="EMBL" id="KAJ7705710.1"/>
    </source>
</evidence>
<organism evidence="1 2">
    <name type="scientific">Mycena metata</name>
    <dbReference type="NCBI Taxonomy" id="1033252"/>
    <lineage>
        <taxon>Eukaryota</taxon>
        <taxon>Fungi</taxon>
        <taxon>Dikarya</taxon>
        <taxon>Basidiomycota</taxon>
        <taxon>Agaricomycotina</taxon>
        <taxon>Agaricomycetes</taxon>
        <taxon>Agaricomycetidae</taxon>
        <taxon>Agaricales</taxon>
        <taxon>Marasmiineae</taxon>
        <taxon>Mycenaceae</taxon>
        <taxon>Mycena</taxon>
    </lineage>
</organism>
<dbReference type="InterPro" id="IPR029063">
    <property type="entry name" value="SAM-dependent_MTases_sf"/>
</dbReference>